<evidence type="ECO:0000256" key="1">
    <source>
        <dbReference type="SAM" id="MobiDB-lite"/>
    </source>
</evidence>
<sequence>MVQKEALLTFLGISTDLHSLPPTLRNTYMKYKALINASKPMQGLRSSQEWTHHLDEHGVEHWVPVFVDLVNVFIAKSQFYSSWKGSFSRAQKHPQMKSWLDANSDAESDSEIWAEIKDADNYTIVDLAEWLKRKDVVKRKRSAVASAGKKSVVKQEKRKKERKASSEESDESSDGKKLKLKLKVKTKSKKNSSE</sequence>
<dbReference type="HOGENOM" id="CLU_1402645_0_0_1"/>
<name>A0A0C9XB11_9AGAR</name>
<dbReference type="OrthoDB" id="3130273at2759"/>
<proteinExistence type="predicted"/>
<evidence type="ECO:0000313" key="2">
    <source>
        <dbReference type="EMBL" id="KIJ93427.1"/>
    </source>
</evidence>
<protein>
    <submittedName>
        <fullName evidence="2">Uncharacterized protein</fullName>
    </submittedName>
</protein>
<reference evidence="2 3" key="1">
    <citation type="submission" date="2014-04" db="EMBL/GenBank/DDBJ databases">
        <authorList>
            <consortium name="DOE Joint Genome Institute"/>
            <person name="Kuo A."/>
            <person name="Kohler A."/>
            <person name="Nagy L.G."/>
            <person name="Floudas D."/>
            <person name="Copeland A."/>
            <person name="Barry K.W."/>
            <person name="Cichocki N."/>
            <person name="Veneault-Fourrey C."/>
            <person name="LaButti K."/>
            <person name="Lindquist E.A."/>
            <person name="Lipzen A."/>
            <person name="Lundell T."/>
            <person name="Morin E."/>
            <person name="Murat C."/>
            <person name="Sun H."/>
            <person name="Tunlid A."/>
            <person name="Henrissat B."/>
            <person name="Grigoriev I.V."/>
            <person name="Hibbett D.S."/>
            <person name="Martin F."/>
            <person name="Nordberg H.P."/>
            <person name="Cantor M.N."/>
            <person name="Hua S.X."/>
        </authorList>
    </citation>
    <scope>NUCLEOTIDE SEQUENCE [LARGE SCALE GENOMIC DNA]</scope>
    <source>
        <strain evidence="2 3">LaAM-08-1</strain>
    </source>
</reference>
<dbReference type="Proteomes" id="UP000054477">
    <property type="component" value="Unassembled WGS sequence"/>
</dbReference>
<dbReference type="EMBL" id="KN838844">
    <property type="protein sequence ID" value="KIJ93427.1"/>
    <property type="molecule type" value="Genomic_DNA"/>
</dbReference>
<keyword evidence="3" id="KW-1185">Reference proteome</keyword>
<dbReference type="AlphaFoldDB" id="A0A0C9XB11"/>
<evidence type="ECO:0000313" key="3">
    <source>
        <dbReference type="Proteomes" id="UP000054477"/>
    </source>
</evidence>
<gene>
    <name evidence="2" type="ORF">K443DRAFT_12870</name>
</gene>
<accession>A0A0C9XB11</accession>
<feature type="region of interest" description="Disordered" evidence="1">
    <location>
        <begin position="141"/>
        <end position="194"/>
    </location>
</feature>
<organism evidence="2 3">
    <name type="scientific">Laccaria amethystina LaAM-08-1</name>
    <dbReference type="NCBI Taxonomy" id="1095629"/>
    <lineage>
        <taxon>Eukaryota</taxon>
        <taxon>Fungi</taxon>
        <taxon>Dikarya</taxon>
        <taxon>Basidiomycota</taxon>
        <taxon>Agaricomycotina</taxon>
        <taxon>Agaricomycetes</taxon>
        <taxon>Agaricomycetidae</taxon>
        <taxon>Agaricales</taxon>
        <taxon>Agaricineae</taxon>
        <taxon>Hydnangiaceae</taxon>
        <taxon>Laccaria</taxon>
    </lineage>
</organism>
<reference evidence="3" key="2">
    <citation type="submission" date="2015-01" db="EMBL/GenBank/DDBJ databases">
        <title>Evolutionary Origins and Diversification of the Mycorrhizal Mutualists.</title>
        <authorList>
            <consortium name="DOE Joint Genome Institute"/>
            <consortium name="Mycorrhizal Genomics Consortium"/>
            <person name="Kohler A."/>
            <person name="Kuo A."/>
            <person name="Nagy L.G."/>
            <person name="Floudas D."/>
            <person name="Copeland A."/>
            <person name="Barry K.W."/>
            <person name="Cichocki N."/>
            <person name="Veneault-Fourrey C."/>
            <person name="LaButti K."/>
            <person name="Lindquist E.A."/>
            <person name="Lipzen A."/>
            <person name="Lundell T."/>
            <person name="Morin E."/>
            <person name="Murat C."/>
            <person name="Riley R."/>
            <person name="Ohm R."/>
            <person name="Sun H."/>
            <person name="Tunlid A."/>
            <person name="Henrissat B."/>
            <person name="Grigoriev I.V."/>
            <person name="Hibbett D.S."/>
            <person name="Martin F."/>
        </authorList>
    </citation>
    <scope>NUCLEOTIDE SEQUENCE [LARGE SCALE GENOMIC DNA]</scope>
    <source>
        <strain evidence="3">LaAM-08-1</strain>
    </source>
</reference>
<feature type="compositionally biased region" description="Basic residues" evidence="1">
    <location>
        <begin position="178"/>
        <end position="194"/>
    </location>
</feature>